<keyword evidence="2" id="KW-1185">Reference proteome</keyword>
<protein>
    <submittedName>
        <fullName evidence="1">Rna-directed dna polymerase from mobile element jockey-like</fullName>
    </submittedName>
</protein>
<organism evidence="1 2">
    <name type="scientific">Willisornis vidua</name>
    <name type="common">Xingu scale-backed antbird</name>
    <dbReference type="NCBI Taxonomy" id="1566151"/>
    <lineage>
        <taxon>Eukaryota</taxon>
        <taxon>Metazoa</taxon>
        <taxon>Chordata</taxon>
        <taxon>Craniata</taxon>
        <taxon>Vertebrata</taxon>
        <taxon>Euteleostomi</taxon>
        <taxon>Archelosauria</taxon>
        <taxon>Archosauria</taxon>
        <taxon>Dinosauria</taxon>
        <taxon>Saurischia</taxon>
        <taxon>Theropoda</taxon>
        <taxon>Coelurosauria</taxon>
        <taxon>Aves</taxon>
        <taxon>Neognathae</taxon>
        <taxon>Neoaves</taxon>
        <taxon>Telluraves</taxon>
        <taxon>Australaves</taxon>
        <taxon>Passeriformes</taxon>
        <taxon>Thamnophilidae</taxon>
        <taxon>Willisornis</taxon>
    </lineage>
</organism>
<dbReference type="PANTHER" id="PTHR33332">
    <property type="entry name" value="REVERSE TRANSCRIPTASE DOMAIN-CONTAINING PROTEIN"/>
    <property type="match status" value="1"/>
</dbReference>
<dbReference type="EMBL" id="WHWB01034336">
    <property type="protein sequence ID" value="KAJ7411314.1"/>
    <property type="molecule type" value="Genomic_DNA"/>
</dbReference>
<proteinExistence type="predicted"/>
<evidence type="ECO:0000313" key="1">
    <source>
        <dbReference type="EMBL" id="KAJ7411314.1"/>
    </source>
</evidence>
<gene>
    <name evidence="1" type="ORF">WISP_103189</name>
</gene>
<evidence type="ECO:0000313" key="2">
    <source>
        <dbReference type="Proteomes" id="UP001145742"/>
    </source>
</evidence>
<reference evidence="1" key="1">
    <citation type="submission" date="2019-10" db="EMBL/GenBank/DDBJ databases">
        <authorList>
            <person name="Soares A.E.R."/>
            <person name="Aleixo A."/>
            <person name="Schneider P."/>
            <person name="Miyaki C.Y."/>
            <person name="Schneider M.P."/>
            <person name="Mello C."/>
            <person name="Vasconcelos A.T.R."/>
        </authorList>
    </citation>
    <scope>NUCLEOTIDE SEQUENCE</scope>
    <source>
        <tissue evidence="1">Muscle</tissue>
    </source>
</reference>
<dbReference type="Proteomes" id="UP001145742">
    <property type="component" value="Unassembled WGS sequence"/>
</dbReference>
<name>A0ABQ9CXS3_9PASS</name>
<comment type="caution">
    <text evidence="1">The sequence shown here is derived from an EMBL/GenBank/DDBJ whole genome shotgun (WGS) entry which is preliminary data.</text>
</comment>
<sequence length="148" mass="17120">MVDWYTNTNSLGCSQSAEEMEILNERHSKKEKEQNNSKASRICSPRKSCYSGQDPYWDLFNVLINDIECGIECSLSKFADDTRREAVDLLEGRIGIQSGIDRLEERAHANLMKFNKSKCKVLYLGEGNPRYEYSLGEKWLKAALWRRT</sequence>
<accession>A0ABQ9CXS3</accession>